<dbReference type="InterPro" id="IPR013410">
    <property type="entry name" value="CRISPR-assoc_RAMP_Cmr4"/>
</dbReference>
<sequence length="299" mass="32831">MKTRPYLLHALSPLHVGTGQAVDVIDLPIARMRSTGVPLVPGSAIKGVLREEQRRRRGEADATFLALFGPLRKIKGPEGDTDFDHAGAVVASDARLLALPVRSFRGTFALVTSPLLLQWARRDLEGVAGLPGPIAPFDGPRALVSREPKNQHTDGKVYLEDLDLEAKKDERVASWSKFLLERFPEAERGVFEGRLVVVDDETMTFLWETATQVDTRIRIDPERGTVAEGALWTEESLPAETLLVGVLAADRSYKKGVEMRAEAVLDAALDKLEYVQFGGKATIGRGQCRILPFPAQGDR</sequence>
<accession>A0ABT5EI38</accession>
<evidence type="ECO:0000313" key="3">
    <source>
        <dbReference type="EMBL" id="MDC0741484.1"/>
    </source>
</evidence>
<dbReference type="EMBL" id="JAQNDO010000001">
    <property type="protein sequence ID" value="MDC0741484.1"/>
    <property type="molecule type" value="Genomic_DNA"/>
</dbReference>
<dbReference type="Pfam" id="PF03787">
    <property type="entry name" value="RAMPs"/>
    <property type="match status" value="1"/>
</dbReference>
<gene>
    <name evidence="3" type="primary">cmr4</name>
    <name evidence="3" type="ORF">POL67_09020</name>
</gene>
<organism evidence="3 4">
    <name type="scientific">Polyangium mundeleinium</name>
    <dbReference type="NCBI Taxonomy" id="2995306"/>
    <lineage>
        <taxon>Bacteria</taxon>
        <taxon>Pseudomonadati</taxon>
        <taxon>Myxococcota</taxon>
        <taxon>Polyangia</taxon>
        <taxon>Polyangiales</taxon>
        <taxon>Polyangiaceae</taxon>
        <taxon>Polyangium</taxon>
    </lineage>
</organism>
<keyword evidence="4" id="KW-1185">Reference proteome</keyword>
<evidence type="ECO:0000256" key="1">
    <source>
        <dbReference type="ARBA" id="ARBA00023118"/>
    </source>
</evidence>
<keyword evidence="1" id="KW-0051">Antiviral defense</keyword>
<dbReference type="Proteomes" id="UP001221411">
    <property type="component" value="Unassembled WGS sequence"/>
</dbReference>
<dbReference type="NCBIfam" id="TIGR02580">
    <property type="entry name" value="cas_RAMP_Cmr4"/>
    <property type="match status" value="1"/>
</dbReference>
<dbReference type="PANTHER" id="PTHR36700:SF1">
    <property type="entry name" value="CRISPR SYSTEM CMR SUBUNIT CMR4"/>
    <property type="match status" value="1"/>
</dbReference>
<protein>
    <submittedName>
        <fullName evidence="3">Type III-B CRISPR module RAMP protein Cmr4</fullName>
    </submittedName>
</protein>
<comment type="caution">
    <text evidence="3">The sequence shown here is derived from an EMBL/GenBank/DDBJ whole genome shotgun (WGS) entry which is preliminary data.</text>
</comment>
<name>A0ABT5EI38_9BACT</name>
<feature type="domain" description="CRISPR type III-associated protein" evidence="2">
    <location>
        <begin position="8"/>
        <end position="289"/>
    </location>
</feature>
<dbReference type="PANTHER" id="PTHR36700">
    <property type="entry name" value="CRISPR SYSTEM CMR SUBUNIT CMR4"/>
    <property type="match status" value="1"/>
</dbReference>
<dbReference type="InterPro" id="IPR005537">
    <property type="entry name" value="RAMP_III_fam"/>
</dbReference>
<evidence type="ECO:0000259" key="2">
    <source>
        <dbReference type="Pfam" id="PF03787"/>
    </source>
</evidence>
<proteinExistence type="predicted"/>
<dbReference type="RefSeq" id="WP_271916744.1">
    <property type="nucleotide sequence ID" value="NZ_JAQNDO010000001.1"/>
</dbReference>
<reference evidence="3 4" key="1">
    <citation type="submission" date="2022-11" db="EMBL/GenBank/DDBJ databases">
        <title>Minimal conservation of predation-associated metabolite biosynthetic gene clusters underscores biosynthetic potential of Myxococcota including descriptions for ten novel species: Archangium lansinium sp. nov., Myxococcus landrumus sp. nov., Nannocystis bai.</title>
        <authorList>
            <person name="Ahearne A."/>
            <person name="Stevens C."/>
            <person name="Dowd S."/>
        </authorList>
    </citation>
    <scope>NUCLEOTIDE SEQUENCE [LARGE SCALE GENOMIC DNA]</scope>
    <source>
        <strain evidence="3 4">RJM3</strain>
    </source>
</reference>
<evidence type="ECO:0000313" key="4">
    <source>
        <dbReference type="Proteomes" id="UP001221411"/>
    </source>
</evidence>